<dbReference type="EMBL" id="AMZH03001098">
    <property type="protein sequence ID" value="RRT80637.1"/>
    <property type="molecule type" value="Genomic_DNA"/>
</dbReference>
<comment type="caution">
    <text evidence="2">The sequence shown here is derived from an EMBL/GenBank/DDBJ whole genome shotgun (WGS) entry which is preliminary data.</text>
</comment>
<organism evidence="2 3">
    <name type="scientific">Ensete ventricosum</name>
    <name type="common">Abyssinian banana</name>
    <name type="synonym">Musa ensete</name>
    <dbReference type="NCBI Taxonomy" id="4639"/>
    <lineage>
        <taxon>Eukaryota</taxon>
        <taxon>Viridiplantae</taxon>
        <taxon>Streptophyta</taxon>
        <taxon>Embryophyta</taxon>
        <taxon>Tracheophyta</taxon>
        <taxon>Spermatophyta</taxon>
        <taxon>Magnoliopsida</taxon>
        <taxon>Liliopsida</taxon>
        <taxon>Zingiberales</taxon>
        <taxon>Musaceae</taxon>
        <taxon>Ensete</taxon>
    </lineage>
</organism>
<protein>
    <submittedName>
        <fullName evidence="2">Uncharacterized protein</fullName>
    </submittedName>
</protein>
<feature type="compositionally biased region" description="Basic residues" evidence="1">
    <location>
        <begin position="1"/>
        <end position="13"/>
    </location>
</feature>
<dbReference type="Proteomes" id="UP000287651">
    <property type="component" value="Unassembled WGS sequence"/>
</dbReference>
<gene>
    <name evidence="2" type="ORF">B296_00023377</name>
</gene>
<evidence type="ECO:0000256" key="1">
    <source>
        <dbReference type="SAM" id="MobiDB-lite"/>
    </source>
</evidence>
<evidence type="ECO:0000313" key="2">
    <source>
        <dbReference type="EMBL" id="RRT80637.1"/>
    </source>
</evidence>
<sequence length="103" mass="11903">MTKNPKPKKRNKKYGLVLMNPTSKKNSESKSKKRDRMRERGWGEEARENLRRWRGEHDKRVVGCGSPGDSGRDLLGFVIASPEFHLPRSTPRVLRNAQNYIAL</sequence>
<reference evidence="2 3" key="1">
    <citation type="journal article" date="2014" name="Agronomy (Basel)">
        <title>A Draft Genome Sequence for Ensete ventricosum, the Drought-Tolerant Tree Against Hunger.</title>
        <authorList>
            <person name="Harrison J."/>
            <person name="Moore K.A."/>
            <person name="Paszkiewicz K."/>
            <person name="Jones T."/>
            <person name="Grant M."/>
            <person name="Ambacheew D."/>
            <person name="Muzemil S."/>
            <person name="Studholme D.J."/>
        </authorList>
    </citation>
    <scope>NUCLEOTIDE SEQUENCE [LARGE SCALE GENOMIC DNA]</scope>
</reference>
<evidence type="ECO:0000313" key="3">
    <source>
        <dbReference type="Proteomes" id="UP000287651"/>
    </source>
</evidence>
<name>A0A427AWY2_ENSVE</name>
<proteinExistence type="predicted"/>
<feature type="region of interest" description="Disordered" evidence="1">
    <location>
        <begin position="1"/>
        <end position="43"/>
    </location>
</feature>
<dbReference type="AlphaFoldDB" id="A0A427AWY2"/>
<feature type="compositionally biased region" description="Basic and acidic residues" evidence="1">
    <location>
        <begin position="25"/>
        <end position="43"/>
    </location>
</feature>
<accession>A0A427AWY2</accession>